<sequence>MCSTLADLHRFTSLERLSGLFTAAAHGFFRRPLYAIAPTVHGPALIVISDGKPRDIVLGDDERALQAYLTGHIPQAAPAGAMPAFWDIGIEVLIALDKAVVPNGLDREAVGHWLGDTILRRFRDNLNSSGEPAGATRH</sequence>
<dbReference type="STRING" id="1036779.SAMN04515666_11569"/>
<keyword evidence="2" id="KW-1185">Reference proteome</keyword>
<accession>A0A1H7ZSW7</accession>
<dbReference type="OrthoDB" id="9883949at2"/>
<name>A0A1H7ZSW7_9HYPH</name>
<reference evidence="2" key="1">
    <citation type="submission" date="2016-10" db="EMBL/GenBank/DDBJ databases">
        <authorList>
            <person name="Varghese N."/>
            <person name="Submissions S."/>
        </authorList>
    </citation>
    <scope>NUCLEOTIDE SEQUENCE [LARGE SCALE GENOMIC DNA]</scope>
    <source>
        <strain evidence="2">LMG 26383,CCUG 61248,R- 45681</strain>
    </source>
</reference>
<dbReference type="RefSeq" id="WP_091842712.1">
    <property type="nucleotide sequence ID" value="NZ_FOAN01000015.1"/>
</dbReference>
<dbReference type="Proteomes" id="UP000199664">
    <property type="component" value="Unassembled WGS sequence"/>
</dbReference>
<proteinExistence type="predicted"/>
<organism evidence="1 2">
    <name type="scientific">Bosea lupini</name>
    <dbReference type="NCBI Taxonomy" id="1036779"/>
    <lineage>
        <taxon>Bacteria</taxon>
        <taxon>Pseudomonadati</taxon>
        <taxon>Pseudomonadota</taxon>
        <taxon>Alphaproteobacteria</taxon>
        <taxon>Hyphomicrobiales</taxon>
        <taxon>Boseaceae</taxon>
        <taxon>Bosea</taxon>
    </lineage>
</organism>
<evidence type="ECO:0000313" key="2">
    <source>
        <dbReference type="Proteomes" id="UP000199664"/>
    </source>
</evidence>
<dbReference type="EMBL" id="FOAN01000015">
    <property type="protein sequence ID" value="SEM60658.1"/>
    <property type="molecule type" value="Genomic_DNA"/>
</dbReference>
<evidence type="ECO:0000313" key="1">
    <source>
        <dbReference type="EMBL" id="SEM60658.1"/>
    </source>
</evidence>
<protein>
    <submittedName>
        <fullName evidence="1">Uncharacterized protein</fullName>
    </submittedName>
</protein>
<gene>
    <name evidence="1" type="ORF">SAMN04515666_11569</name>
</gene>
<dbReference type="AlphaFoldDB" id="A0A1H7ZSW7"/>